<evidence type="ECO:0000313" key="4">
    <source>
        <dbReference type="EMBL" id="ADG86317.1"/>
    </source>
</evidence>
<dbReference type="EMBL" id="GU937384">
    <property type="protein sequence ID" value="ADG86317.1"/>
    <property type="molecule type" value="Genomic_DNA"/>
</dbReference>
<organism evidence="4">
    <name type="scientific">Streptomyces sp. SANK 61196</name>
    <dbReference type="NCBI Taxonomy" id="764784"/>
    <lineage>
        <taxon>Bacteria</taxon>
        <taxon>Bacillati</taxon>
        <taxon>Actinomycetota</taxon>
        <taxon>Actinomycetes</taxon>
        <taxon>Kitasatosporales</taxon>
        <taxon>Streptomycetaceae</taxon>
        <taxon>Streptomyces</taxon>
    </lineage>
</organism>
<dbReference type="SUPFAM" id="SSF47336">
    <property type="entry name" value="ACP-like"/>
    <property type="match status" value="1"/>
</dbReference>
<dbReference type="Pfam" id="PF00550">
    <property type="entry name" value="PP-binding"/>
    <property type="match status" value="1"/>
</dbReference>
<dbReference type="InterPro" id="IPR006162">
    <property type="entry name" value="Ppantetheine_attach_site"/>
</dbReference>
<reference evidence="4" key="1">
    <citation type="journal article" date="2010" name="J. Am. Chem. Soc.">
        <title>Cloning, sequencing, heterologous expression, and mechanistic analysis of A-74528 biosynthesis.</title>
        <authorList>
            <person name="Zaleta-Rivera K."/>
            <person name="Charkoudian L.K."/>
            <person name="Ridley C.P."/>
            <person name="Khosla C."/>
        </authorList>
    </citation>
    <scope>NUCLEOTIDE SEQUENCE</scope>
    <source>
        <strain evidence="4">SANK 61196</strain>
    </source>
</reference>
<keyword evidence="2" id="KW-0597">Phosphoprotein</keyword>
<name>E2EKK1_9ACTN</name>
<feature type="domain" description="Carrier" evidence="3">
    <location>
        <begin position="4"/>
        <end position="82"/>
    </location>
</feature>
<dbReference type="InterPro" id="IPR009081">
    <property type="entry name" value="PP-bd_ACP"/>
</dbReference>
<evidence type="ECO:0000259" key="3">
    <source>
        <dbReference type="PROSITE" id="PS50075"/>
    </source>
</evidence>
<evidence type="ECO:0000256" key="2">
    <source>
        <dbReference type="ARBA" id="ARBA00022553"/>
    </source>
</evidence>
<dbReference type="InterPro" id="IPR036736">
    <property type="entry name" value="ACP-like_sf"/>
</dbReference>
<dbReference type="PROSITE" id="PS00012">
    <property type="entry name" value="PHOSPHOPANTETHEINE"/>
    <property type="match status" value="1"/>
</dbReference>
<evidence type="ECO:0000256" key="1">
    <source>
        <dbReference type="ARBA" id="ARBA00022450"/>
    </source>
</evidence>
<dbReference type="Gene3D" id="1.10.1200.10">
    <property type="entry name" value="ACP-like"/>
    <property type="match status" value="1"/>
</dbReference>
<proteinExistence type="predicted"/>
<sequence>MSSSMTFDDLKAIMSRSTGELDGQELTEADLGTTFTEIGYDSLAVLEIASQIQREYGLQIPDEAIETMNTPKDVIDYVNTSLTAV</sequence>
<dbReference type="AlphaFoldDB" id="E2EKK1"/>
<keyword evidence="1" id="KW-0596">Phosphopantetheine</keyword>
<gene>
    <name evidence="4" type="primary">sanH</name>
</gene>
<accession>E2EKK1</accession>
<protein>
    <submittedName>
        <fullName evidence="4">Acyl carrier protein</fullName>
    </submittedName>
</protein>
<dbReference type="PROSITE" id="PS50075">
    <property type="entry name" value="CARRIER"/>
    <property type="match status" value="1"/>
</dbReference>